<dbReference type="EMBL" id="CAJHUC010001690">
    <property type="protein sequence ID" value="CAD7702033.1"/>
    <property type="molecule type" value="Genomic_DNA"/>
</dbReference>
<feature type="region of interest" description="Disordered" evidence="1">
    <location>
        <begin position="1"/>
        <end position="33"/>
    </location>
</feature>
<protein>
    <submittedName>
        <fullName evidence="2">Uncharacterized protein</fullName>
    </submittedName>
</protein>
<keyword evidence="3" id="KW-1185">Reference proteome</keyword>
<dbReference type="Proteomes" id="UP000708148">
    <property type="component" value="Unassembled WGS sequence"/>
</dbReference>
<reference evidence="2" key="1">
    <citation type="submission" date="2020-12" db="EMBL/GenBank/DDBJ databases">
        <authorList>
            <person name="Iha C."/>
        </authorList>
    </citation>
    <scope>NUCLEOTIDE SEQUENCE</scope>
</reference>
<feature type="region of interest" description="Disordered" evidence="1">
    <location>
        <begin position="106"/>
        <end position="152"/>
    </location>
</feature>
<dbReference type="AlphaFoldDB" id="A0A8S1J4I7"/>
<gene>
    <name evidence="2" type="ORF">OSTQU699_LOCUS7390</name>
</gene>
<organism evidence="2 3">
    <name type="scientific">Ostreobium quekettii</name>
    <dbReference type="NCBI Taxonomy" id="121088"/>
    <lineage>
        <taxon>Eukaryota</taxon>
        <taxon>Viridiplantae</taxon>
        <taxon>Chlorophyta</taxon>
        <taxon>core chlorophytes</taxon>
        <taxon>Ulvophyceae</taxon>
        <taxon>TCBD clade</taxon>
        <taxon>Bryopsidales</taxon>
        <taxon>Ostreobineae</taxon>
        <taxon>Ostreobiaceae</taxon>
        <taxon>Ostreobium</taxon>
    </lineage>
</organism>
<evidence type="ECO:0000313" key="3">
    <source>
        <dbReference type="Proteomes" id="UP000708148"/>
    </source>
</evidence>
<accession>A0A8S1J4I7</accession>
<feature type="compositionally biased region" description="Low complexity" evidence="1">
    <location>
        <begin position="121"/>
        <end position="138"/>
    </location>
</feature>
<proteinExistence type="predicted"/>
<name>A0A8S1J4I7_9CHLO</name>
<evidence type="ECO:0000313" key="2">
    <source>
        <dbReference type="EMBL" id="CAD7702033.1"/>
    </source>
</evidence>
<evidence type="ECO:0000256" key="1">
    <source>
        <dbReference type="SAM" id="MobiDB-lite"/>
    </source>
</evidence>
<comment type="caution">
    <text evidence="2">The sequence shown here is derived from an EMBL/GenBank/DDBJ whole genome shotgun (WGS) entry which is preliminary data.</text>
</comment>
<sequence length="167" mass="17679">MDMMTDRLVSGAARRPLPVRSAPDKPAAGNRRASICARAQQLESADSSQTHTSRRPILVGVLGVCSSLIAARGAQAFTKAEAKRQAAIQNSESLLESLLEQQEVAGVAQATEEAPEEKSATEQVQVAQAPAETAVAAQKTPEASRGTVEEDEYTKAVDDFVARISSM</sequence>